<dbReference type="PANTHER" id="PTHR45677:SF8">
    <property type="entry name" value="CYSTEINE SULFINIC ACID DECARBOXYLASE"/>
    <property type="match status" value="1"/>
</dbReference>
<dbReference type="Gene3D" id="3.90.1150.170">
    <property type="match status" value="2"/>
</dbReference>
<evidence type="ECO:0000256" key="1">
    <source>
        <dbReference type="ARBA" id="ARBA00001933"/>
    </source>
</evidence>
<dbReference type="InterPro" id="IPR015424">
    <property type="entry name" value="PyrdxlP-dep_Trfase"/>
</dbReference>
<protein>
    <recommendedName>
        <fullName evidence="11">Glutamate decarboxylase</fullName>
    </recommendedName>
</protein>
<dbReference type="PROSITE" id="PS00392">
    <property type="entry name" value="DDC_GAD_HDC_YDC"/>
    <property type="match status" value="1"/>
</dbReference>
<organism evidence="9 10">
    <name type="scientific">Ciona savignyi</name>
    <name type="common">Pacific transparent sea squirt</name>
    <dbReference type="NCBI Taxonomy" id="51511"/>
    <lineage>
        <taxon>Eukaryota</taxon>
        <taxon>Metazoa</taxon>
        <taxon>Chordata</taxon>
        <taxon>Tunicata</taxon>
        <taxon>Ascidiacea</taxon>
        <taxon>Phlebobranchia</taxon>
        <taxon>Cionidae</taxon>
        <taxon>Ciona</taxon>
    </lineage>
</organism>
<dbReference type="OMA" id="CVDLHKW"/>
<evidence type="ECO:0000313" key="10">
    <source>
        <dbReference type="Proteomes" id="UP000007875"/>
    </source>
</evidence>
<dbReference type="eggNOG" id="KOG0629">
    <property type="taxonomic scope" value="Eukaryota"/>
</dbReference>
<proteinExistence type="inferred from homology"/>
<dbReference type="GO" id="GO:0030170">
    <property type="term" value="F:pyridoxal phosphate binding"/>
    <property type="evidence" value="ECO:0007669"/>
    <property type="project" value="InterPro"/>
</dbReference>
<dbReference type="STRING" id="51511.ENSCSAVP00000005370"/>
<comment type="cofactor">
    <cofactor evidence="1 7 8">
        <name>pyridoxal 5'-phosphate</name>
        <dbReference type="ChEBI" id="CHEBI:597326"/>
    </cofactor>
</comment>
<evidence type="ECO:0000256" key="8">
    <source>
        <dbReference type="RuleBase" id="RU000382"/>
    </source>
</evidence>
<reference evidence="10" key="1">
    <citation type="submission" date="2003-08" db="EMBL/GenBank/DDBJ databases">
        <authorList>
            <person name="Birren B."/>
            <person name="Nusbaum C."/>
            <person name="Abebe A."/>
            <person name="Abouelleil A."/>
            <person name="Adekoya E."/>
            <person name="Ait-zahra M."/>
            <person name="Allen N."/>
            <person name="Allen T."/>
            <person name="An P."/>
            <person name="Anderson M."/>
            <person name="Anderson S."/>
            <person name="Arachchi H."/>
            <person name="Armbruster J."/>
            <person name="Bachantsang P."/>
            <person name="Baldwin J."/>
            <person name="Barry A."/>
            <person name="Bayul T."/>
            <person name="Blitshsteyn B."/>
            <person name="Bloom T."/>
            <person name="Blye J."/>
            <person name="Boguslavskiy L."/>
            <person name="Borowsky M."/>
            <person name="Boukhgalter B."/>
            <person name="Brunache A."/>
            <person name="Butler J."/>
            <person name="Calixte N."/>
            <person name="Calvo S."/>
            <person name="Camarata J."/>
            <person name="Campo K."/>
            <person name="Chang J."/>
            <person name="Cheshatsang Y."/>
            <person name="Citroen M."/>
            <person name="Collymore A."/>
            <person name="Considine T."/>
            <person name="Cook A."/>
            <person name="Cooke P."/>
            <person name="Corum B."/>
            <person name="Cuomo C."/>
            <person name="David R."/>
            <person name="Dawoe T."/>
            <person name="Degray S."/>
            <person name="Dodge S."/>
            <person name="Dooley K."/>
            <person name="Dorje P."/>
            <person name="Dorjee K."/>
            <person name="Dorris L."/>
            <person name="Duffey N."/>
            <person name="Dupes A."/>
            <person name="Elkins T."/>
            <person name="Engels R."/>
            <person name="Erickson J."/>
            <person name="Farina A."/>
            <person name="Faro S."/>
            <person name="Ferreira P."/>
            <person name="Fischer H."/>
            <person name="Fitzgerald M."/>
            <person name="Foley K."/>
            <person name="Gage D."/>
            <person name="Galagan J."/>
            <person name="Gearin G."/>
            <person name="Gnerre S."/>
            <person name="Gnirke A."/>
            <person name="Goyette A."/>
            <person name="Graham J."/>
            <person name="Grandbois E."/>
            <person name="Gyaltsen K."/>
            <person name="Hafez N."/>
            <person name="Hagopian D."/>
            <person name="Hagos B."/>
            <person name="Hall J."/>
            <person name="Hatcher B."/>
            <person name="Heller A."/>
            <person name="Higgins H."/>
            <person name="Honan T."/>
            <person name="Horn A."/>
            <person name="Houde N."/>
            <person name="Hughes L."/>
            <person name="Hulme W."/>
            <person name="Husby E."/>
            <person name="Iliev I."/>
            <person name="Jaffe D."/>
            <person name="Jones C."/>
            <person name="Kamal M."/>
            <person name="Kamat A."/>
            <person name="Kamvysselis M."/>
            <person name="Karlsson E."/>
            <person name="Kells C."/>
            <person name="Kieu A."/>
            <person name="Kisner P."/>
            <person name="Kodira C."/>
            <person name="Kulbokas E."/>
            <person name="Labutti K."/>
            <person name="Lama D."/>
            <person name="Landers T."/>
            <person name="Leger J."/>
            <person name="Levine S."/>
            <person name="Lewis D."/>
            <person name="Lewis T."/>
            <person name="Lindblad-toh K."/>
            <person name="Liu X."/>
            <person name="Lokyitsang T."/>
            <person name="Lokyitsang Y."/>
            <person name="Lucien O."/>
            <person name="Lui A."/>
            <person name="Ma L.J."/>
            <person name="Mabbitt R."/>
            <person name="Macdonald J."/>
            <person name="Maclean C."/>
            <person name="Major J."/>
            <person name="Manning J."/>
            <person name="Marabella R."/>
            <person name="Maru K."/>
            <person name="Matthews C."/>
            <person name="Mauceli E."/>
            <person name="Mccarthy M."/>
            <person name="Mcdonough S."/>
            <person name="Mcghee T."/>
            <person name="Meldrim J."/>
            <person name="Meneus L."/>
            <person name="Mesirov J."/>
            <person name="Mihalev A."/>
            <person name="Mihova T."/>
            <person name="Mikkelsen T."/>
            <person name="Mlenga V."/>
            <person name="Moru K."/>
            <person name="Mozes J."/>
            <person name="Mulrain L."/>
            <person name="Munson G."/>
            <person name="Naylor J."/>
            <person name="Newes C."/>
            <person name="Nguyen C."/>
            <person name="Nguyen N."/>
            <person name="Nguyen T."/>
            <person name="Nicol R."/>
            <person name="Nielsen C."/>
            <person name="Nizzari M."/>
            <person name="Norbu C."/>
            <person name="Norbu N."/>
            <person name="O'donnell P."/>
            <person name="Okoawo O."/>
            <person name="O'leary S."/>
            <person name="Omotosho B."/>
            <person name="O'neill K."/>
            <person name="Osman S."/>
            <person name="Parker S."/>
            <person name="Perrin D."/>
            <person name="Phunkhang P."/>
            <person name="Piqani B."/>
            <person name="Purcell S."/>
            <person name="Rachupka T."/>
            <person name="Ramasamy U."/>
            <person name="Rameau R."/>
            <person name="Ray V."/>
            <person name="Raymond C."/>
            <person name="Retta R."/>
            <person name="Richardson S."/>
            <person name="Rise C."/>
            <person name="Rodriguez J."/>
            <person name="Rogers J."/>
            <person name="Rogov P."/>
            <person name="Rutman M."/>
            <person name="Schupbach R."/>
            <person name="Seaman C."/>
            <person name="Settipalli S."/>
            <person name="Sharpe T."/>
            <person name="Sheridan J."/>
            <person name="Sherpa N."/>
            <person name="Shi J."/>
            <person name="Smirnov S."/>
            <person name="Smith C."/>
            <person name="Sougnez C."/>
            <person name="Spencer B."/>
            <person name="Stalker J."/>
            <person name="Stange-thomann N."/>
            <person name="Stavropoulos S."/>
            <person name="Stetson K."/>
            <person name="Stone C."/>
            <person name="Stone S."/>
            <person name="Stubbs M."/>
            <person name="Talamas J."/>
            <person name="Tchuinga P."/>
            <person name="Tenzing P."/>
            <person name="Tesfaye S."/>
            <person name="Theodore J."/>
            <person name="Thoulutsang Y."/>
            <person name="Topham K."/>
            <person name="Towey S."/>
            <person name="Tsamla T."/>
            <person name="Tsomo N."/>
            <person name="Vallee D."/>
            <person name="Vassiliev H."/>
            <person name="Venkataraman V."/>
            <person name="Vinson J."/>
            <person name="Vo A."/>
            <person name="Wade C."/>
            <person name="Wang S."/>
            <person name="Wangchuk T."/>
            <person name="Wangdi T."/>
            <person name="Whittaker C."/>
            <person name="Wilkinson J."/>
            <person name="Wu Y."/>
            <person name="Wyman D."/>
            <person name="Yadav S."/>
            <person name="Yang S."/>
            <person name="Yang X."/>
            <person name="Yeager S."/>
            <person name="Yee E."/>
            <person name="Young G."/>
            <person name="Zainoun J."/>
            <person name="Zembeck L."/>
            <person name="Zimmer A."/>
            <person name="Zody M."/>
            <person name="Lander E."/>
        </authorList>
    </citation>
    <scope>NUCLEOTIDE SEQUENCE [LARGE SCALE GENOMIC DNA]</scope>
</reference>
<evidence type="ECO:0008006" key="11">
    <source>
        <dbReference type="Google" id="ProtNLM"/>
    </source>
</evidence>
<dbReference type="PANTHER" id="PTHR45677">
    <property type="entry name" value="GLUTAMATE DECARBOXYLASE-RELATED"/>
    <property type="match status" value="1"/>
</dbReference>
<evidence type="ECO:0000256" key="5">
    <source>
        <dbReference type="ARBA" id="ARBA00022898"/>
    </source>
</evidence>
<dbReference type="FunCoup" id="H2YJ71">
    <property type="interactions" value="4"/>
</dbReference>
<keyword evidence="10" id="KW-1185">Reference proteome</keyword>
<name>H2YJ71_CIOSA</name>
<evidence type="ECO:0000313" key="9">
    <source>
        <dbReference type="Ensembl" id="ENSCSAVP00000005370.1"/>
    </source>
</evidence>
<keyword evidence="4" id="KW-0210">Decarboxylase</keyword>
<reference evidence="9" key="3">
    <citation type="submission" date="2025-09" db="UniProtKB">
        <authorList>
            <consortium name="Ensembl"/>
        </authorList>
    </citation>
    <scope>IDENTIFICATION</scope>
</reference>
<keyword evidence="6 8" id="KW-0456">Lyase</keyword>
<dbReference type="GO" id="GO:0005737">
    <property type="term" value="C:cytoplasm"/>
    <property type="evidence" value="ECO:0007669"/>
    <property type="project" value="TreeGrafter"/>
</dbReference>
<dbReference type="GO" id="GO:0016831">
    <property type="term" value="F:carboxy-lyase activity"/>
    <property type="evidence" value="ECO:0007669"/>
    <property type="project" value="UniProtKB-KW"/>
</dbReference>
<dbReference type="Gene3D" id="3.40.640.10">
    <property type="entry name" value="Type I PLP-dependent aspartate aminotransferase-like (Major domain)"/>
    <property type="match status" value="2"/>
</dbReference>
<dbReference type="GeneTree" id="ENSGT00940000158240"/>
<dbReference type="SUPFAM" id="SSF53383">
    <property type="entry name" value="PLP-dependent transferases"/>
    <property type="match status" value="1"/>
</dbReference>
<evidence type="ECO:0000256" key="3">
    <source>
        <dbReference type="ARBA" id="ARBA00011738"/>
    </source>
</evidence>
<dbReference type="InterPro" id="IPR015421">
    <property type="entry name" value="PyrdxlP-dep_Trfase_major"/>
</dbReference>
<dbReference type="Proteomes" id="UP000007875">
    <property type="component" value="Unassembled WGS sequence"/>
</dbReference>
<feature type="modified residue" description="N6-(pyridoxal phosphate)lysine" evidence="7">
    <location>
        <position position="330"/>
    </location>
</feature>
<dbReference type="InterPro" id="IPR002129">
    <property type="entry name" value="PyrdxlP-dep_de-COase"/>
</dbReference>
<comment type="subunit">
    <text evidence="3">Homodimer.</text>
</comment>
<accession>H2YJ71</accession>
<reference evidence="9" key="2">
    <citation type="submission" date="2025-08" db="UniProtKB">
        <authorList>
            <consortium name="Ensembl"/>
        </authorList>
    </citation>
    <scope>IDENTIFICATION</scope>
</reference>
<dbReference type="AlphaFoldDB" id="H2YJ71"/>
<dbReference type="CDD" id="cd06450">
    <property type="entry name" value="DOPA_deC_like"/>
    <property type="match status" value="1"/>
</dbReference>
<evidence type="ECO:0000256" key="2">
    <source>
        <dbReference type="ARBA" id="ARBA00009533"/>
    </source>
</evidence>
<dbReference type="InterPro" id="IPR021115">
    <property type="entry name" value="Pyridoxal-P_BS"/>
</dbReference>
<evidence type="ECO:0000256" key="7">
    <source>
        <dbReference type="PIRSR" id="PIRSR602129-50"/>
    </source>
</evidence>
<sequence>GNEDAVTFLRSVFDLVIKEGVERVKDASTPVIDFKNPEELEQILDLKIPMQSSSHDQLLHYCEQVFKYSVKTAHPHFFNQLYAGLDPYGFAGQVVTDVLNTSIYTYEVAPVFVLMEKYLLRHVRQLIGYEGGDGTFSPGGSYSNMLGMNLARFNKFPQVVRVGMRGLPRIVAFVSSQSHYSNKKNAALLGIGIDDVIPVATDNCGRMLTSDLKRKIEESKEEVSILSNVCLVLLNVLYHCVINYQMLISLWFTIMIRWNGAVPFLVVGTCGTTVLGAFDPVDEIADICQDNNIWLHIDAAWGGGVLLSSKHRHLCKGIHRSDSVAWNPHKMMMAPLQCCIFVTKHDSVMKNCQSIQVPYLFQPDKTLYSPEYDIGSKVIQCGRKVDVFKLWLMMKAHGNIGLESRINKAFDNAQYLAELVKKTDGFKLVCDVSPECTNVCFWYLPKRLRKLEWRLDDKAFCQKVAAVPPIVKEKMTTSGSLLVGYQPLAGMPSFFRMVVINDELTKSDMHFVINEIDKLGQDI</sequence>
<keyword evidence="5 7" id="KW-0663">Pyridoxal phosphate</keyword>
<dbReference type="Ensembl" id="ENSCSAVT00000005441.1">
    <property type="protein sequence ID" value="ENSCSAVP00000005370.1"/>
    <property type="gene ID" value="ENSCSAVG00000003208.1"/>
</dbReference>
<comment type="similarity">
    <text evidence="2 8">Belongs to the group II decarboxylase family.</text>
</comment>
<evidence type="ECO:0000256" key="6">
    <source>
        <dbReference type="ARBA" id="ARBA00023239"/>
    </source>
</evidence>
<dbReference type="InParanoid" id="H2YJ71"/>
<dbReference type="GO" id="GO:0019752">
    <property type="term" value="P:carboxylic acid metabolic process"/>
    <property type="evidence" value="ECO:0007669"/>
    <property type="project" value="InterPro"/>
</dbReference>
<dbReference type="Pfam" id="PF00282">
    <property type="entry name" value="Pyridoxal_deC"/>
    <property type="match status" value="2"/>
</dbReference>
<evidence type="ECO:0000256" key="4">
    <source>
        <dbReference type="ARBA" id="ARBA00022793"/>
    </source>
</evidence>